<evidence type="ECO:0000256" key="8">
    <source>
        <dbReference type="ARBA" id="ARBA00023065"/>
    </source>
</evidence>
<feature type="transmembrane region" description="Helical" evidence="11">
    <location>
        <begin position="231"/>
        <end position="258"/>
    </location>
</feature>
<protein>
    <recommendedName>
        <fullName evidence="11">Na(+)/H(+) antiporter NhaA</fullName>
    </recommendedName>
    <alternativeName>
        <fullName evidence="11">Sodium/proton antiporter NhaA</fullName>
    </alternativeName>
</protein>
<dbReference type="HAMAP" id="MF_01844">
    <property type="entry name" value="NhaA"/>
    <property type="match status" value="1"/>
</dbReference>
<dbReference type="GO" id="GO:0006885">
    <property type="term" value="P:regulation of pH"/>
    <property type="evidence" value="ECO:0007669"/>
    <property type="project" value="UniProtKB-UniRule"/>
</dbReference>
<dbReference type="EMBL" id="LK995496">
    <property type="protein sequence ID" value="CED91122.1"/>
    <property type="molecule type" value="Genomic_DNA"/>
</dbReference>
<accession>A0A1L7RNB8</accession>
<feature type="transmembrane region" description="Helical" evidence="11">
    <location>
        <begin position="144"/>
        <end position="164"/>
    </location>
</feature>
<dbReference type="InterPro" id="IPR036249">
    <property type="entry name" value="Thioredoxin-like_sf"/>
</dbReference>
<evidence type="ECO:0000256" key="1">
    <source>
        <dbReference type="ARBA" id="ARBA00004429"/>
    </source>
</evidence>
<evidence type="ECO:0000256" key="4">
    <source>
        <dbReference type="ARBA" id="ARBA00022475"/>
    </source>
</evidence>
<comment type="function">
    <text evidence="11">Na(+)/H(+) antiporter that extrudes sodium in exchange for external protons.</text>
</comment>
<keyword evidence="7 11" id="KW-0915">Sodium</keyword>
<evidence type="ECO:0000256" key="3">
    <source>
        <dbReference type="ARBA" id="ARBA00022449"/>
    </source>
</evidence>
<comment type="subcellular location">
    <subcellularLocation>
        <location evidence="1">Cell inner membrane</location>
        <topology evidence="1">Multi-pass membrane protein</topology>
    </subcellularLocation>
    <subcellularLocation>
        <location evidence="11">Cell membrane</location>
        <topology evidence="11">Multi-pass membrane protein</topology>
    </subcellularLocation>
</comment>
<evidence type="ECO:0000256" key="6">
    <source>
        <dbReference type="ARBA" id="ARBA00022989"/>
    </source>
</evidence>
<dbReference type="NCBIfam" id="TIGR00773">
    <property type="entry name" value="NhaA"/>
    <property type="match status" value="1"/>
</dbReference>
<evidence type="ECO:0000256" key="5">
    <source>
        <dbReference type="ARBA" id="ARBA00022692"/>
    </source>
</evidence>
<sequence>MSTPDVRAASDQGHIRDVVDSYLRRRGRLLELQTNETYAAIALAVATIVALIWANVGDSYHHFWQTSAAITVGPFAVDLTLHEWVDEGLMAVFFFMVGLDVRRELTLGELRLPGRALLPTAAAVGGLVVPALIYLAIMGGSDGAHAWGSVISTDTAFALGMLALVGPKRAPRLRLFLLAFAVIDDIGALAVIAIFYSESLNFGALAVAAVGLILVWLMARRGVWRVPPYLVLAVVIWYAVYRSGVHATLAGVLIALLMPVYNVRSEDVDAAGEFAALYRQAPAPGSARMLRESLNYSMPLNQRLAFLLPPYVNFLVVPLFALANAGVALGAETIGAAISSRILWAVIGGLVIGKLIGVVLGAGLVLWFVPASRMPGLDLPRIVGLGALSGMGFTISLLVANIALEDETLRDQARLGVLLASLLALVLAALVFQVTDRLCPLPEPTGMRLCRPPAPEHELTFGSMDAPHVLINYADMDDEDRWRLTEALYGLQPLIDSGEVLLILRHKLSGPGSLLAALALEAASGNDEPGLWAFHDALAGLRGGITSHSITRAARDAGVDAHAMWERIDSGVDEAKVLADASDVEGLTDDASPVVYIDGRRFEHLLNRWTFSEEINRLQRAAAAGGENPGD</sequence>
<feature type="transmembrane region" description="Helical" evidence="11">
    <location>
        <begin position="202"/>
        <end position="219"/>
    </location>
</feature>
<keyword evidence="10 11" id="KW-0739">Sodium transport</keyword>
<feature type="transmembrane region" description="Helical" evidence="11">
    <location>
        <begin position="176"/>
        <end position="196"/>
    </location>
</feature>
<reference evidence="12" key="1">
    <citation type="submission" date="2014-07" db="EMBL/GenBank/DDBJ databases">
        <authorList>
            <person name="Zhang J.E."/>
            <person name="Yang H."/>
            <person name="Guo J."/>
            <person name="Deng Z."/>
            <person name="Luo H."/>
            <person name="Luo M."/>
            <person name="Zhao B."/>
        </authorList>
    </citation>
    <scope>NUCLEOTIDE SEQUENCE</scope>
    <source>
        <strain evidence="12">AM4</strain>
    </source>
</reference>
<feature type="transmembrane region" description="Helical" evidence="11">
    <location>
        <begin position="343"/>
        <end position="370"/>
    </location>
</feature>
<dbReference type="Pfam" id="PF06965">
    <property type="entry name" value="Na_H_antiport_1"/>
    <property type="match status" value="1"/>
</dbReference>
<dbReference type="PANTHER" id="PTHR30341:SF0">
    <property type="entry name" value="NA(+)_H(+) ANTIPORTER NHAA"/>
    <property type="match status" value="1"/>
</dbReference>
<evidence type="ECO:0000256" key="2">
    <source>
        <dbReference type="ARBA" id="ARBA00022448"/>
    </source>
</evidence>
<evidence type="ECO:0000256" key="11">
    <source>
        <dbReference type="HAMAP-Rule" id="MF_01844"/>
    </source>
</evidence>
<comment type="similarity">
    <text evidence="11">Belongs to the NhaA Na(+)/H(+) (TC 2.A.33) antiporter family.</text>
</comment>
<evidence type="ECO:0000256" key="10">
    <source>
        <dbReference type="ARBA" id="ARBA00023201"/>
    </source>
</evidence>
<dbReference type="AlphaFoldDB" id="A0A1L7RNB8"/>
<dbReference type="Gene3D" id="1.20.1530.10">
    <property type="entry name" value="Na+/H+ antiporter like domain"/>
    <property type="match status" value="1"/>
</dbReference>
<evidence type="ECO:0000256" key="7">
    <source>
        <dbReference type="ARBA" id="ARBA00023053"/>
    </source>
</evidence>
<evidence type="ECO:0000256" key="9">
    <source>
        <dbReference type="ARBA" id="ARBA00023136"/>
    </source>
</evidence>
<dbReference type="PANTHER" id="PTHR30341">
    <property type="entry name" value="SODIUM ION/PROTON ANTIPORTER NHAA-RELATED"/>
    <property type="match status" value="1"/>
</dbReference>
<feature type="transmembrane region" description="Helical" evidence="11">
    <location>
        <begin position="38"/>
        <end position="56"/>
    </location>
</feature>
<keyword evidence="5 11" id="KW-0812">Transmembrane</keyword>
<dbReference type="GO" id="GO:0015385">
    <property type="term" value="F:sodium:proton antiporter activity"/>
    <property type="evidence" value="ECO:0007669"/>
    <property type="project" value="UniProtKB-UniRule"/>
</dbReference>
<keyword evidence="8 11" id="KW-0406">Ion transport</keyword>
<dbReference type="Gene3D" id="3.40.30.10">
    <property type="entry name" value="Glutaredoxin"/>
    <property type="match status" value="1"/>
</dbReference>
<proteinExistence type="inferred from homology"/>
<evidence type="ECO:0000313" key="12">
    <source>
        <dbReference type="EMBL" id="CED91122.1"/>
    </source>
</evidence>
<gene>
    <name evidence="11" type="primary">nhaA</name>
    <name evidence="12" type="ORF">AAM4_1290</name>
</gene>
<feature type="transmembrane region" description="Helical" evidence="11">
    <location>
        <begin position="415"/>
        <end position="434"/>
    </location>
</feature>
<feature type="transmembrane region" description="Helical" evidence="11">
    <location>
        <begin position="311"/>
        <end position="331"/>
    </location>
</feature>
<organism evidence="12">
    <name type="scientific">Actinomyces succiniciruminis</name>
    <dbReference type="NCBI Taxonomy" id="1522002"/>
    <lineage>
        <taxon>Bacteria</taxon>
        <taxon>Bacillati</taxon>
        <taxon>Actinomycetota</taxon>
        <taxon>Actinomycetes</taxon>
        <taxon>Actinomycetales</taxon>
        <taxon>Actinomycetaceae</taxon>
        <taxon>Actinomyces</taxon>
    </lineage>
</organism>
<keyword evidence="4 11" id="KW-1003">Cell membrane</keyword>
<comment type="catalytic activity">
    <reaction evidence="11">
        <text>Na(+)(in) + 2 H(+)(out) = Na(+)(out) + 2 H(+)(in)</text>
        <dbReference type="Rhea" id="RHEA:29251"/>
        <dbReference type="ChEBI" id="CHEBI:15378"/>
        <dbReference type="ChEBI" id="CHEBI:29101"/>
    </reaction>
</comment>
<dbReference type="InterPro" id="IPR004670">
    <property type="entry name" value="NhaA"/>
</dbReference>
<keyword evidence="9 11" id="KW-0472">Membrane</keyword>
<name>A0A1L7RNB8_9ACTO</name>
<keyword evidence="2 11" id="KW-0813">Transport</keyword>
<dbReference type="InterPro" id="IPR023171">
    <property type="entry name" value="Na/H_antiporter_dom_sf"/>
</dbReference>
<feature type="transmembrane region" description="Helical" evidence="11">
    <location>
        <begin position="382"/>
        <end position="403"/>
    </location>
</feature>
<feature type="transmembrane region" description="Helical" evidence="11">
    <location>
        <begin position="117"/>
        <end position="138"/>
    </location>
</feature>
<keyword evidence="6 11" id="KW-1133">Transmembrane helix</keyword>
<dbReference type="RefSeq" id="WP_210579891.1">
    <property type="nucleotide sequence ID" value="NZ_LK995496.1"/>
</dbReference>
<dbReference type="GO" id="GO:0005886">
    <property type="term" value="C:plasma membrane"/>
    <property type="evidence" value="ECO:0007669"/>
    <property type="project" value="UniProtKB-SubCell"/>
</dbReference>
<keyword evidence="3 11" id="KW-0050">Antiport</keyword>
<dbReference type="SUPFAM" id="SSF52833">
    <property type="entry name" value="Thioredoxin-like"/>
    <property type="match status" value="1"/>
</dbReference>